<dbReference type="SUPFAM" id="SSF48019">
    <property type="entry name" value="post-AAA+ oligomerization domain-like"/>
    <property type="match status" value="1"/>
</dbReference>
<comment type="subunit">
    <text evidence="11">DNA polymerase III contains a core (composed of alpha, epsilon and theta chains) that associates with a tau subunit. This core dimerizes to form the POLIII' complex. PolIII' associates with the gamma complex (composed of gamma, delta, delta', psi and chi chains) and with the beta chain to form the complete DNA polymerase III complex.</text>
</comment>
<dbReference type="AlphaFoldDB" id="A0A7C3PD32"/>
<dbReference type="InterPro" id="IPR027417">
    <property type="entry name" value="P-loop_NTPase"/>
</dbReference>
<comment type="similarity">
    <text evidence="1 11">Belongs to the DnaX/STICHEL family.</text>
</comment>
<protein>
    <recommendedName>
        <fullName evidence="11">DNA polymerase III subunit gamma/tau</fullName>
        <ecNumber evidence="11">2.7.7.7</ecNumber>
    </recommendedName>
</protein>
<evidence type="ECO:0000259" key="12">
    <source>
        <dbReference type="SMART" id="SM00382"/>
    </source>
</evidence>
<keyword evidence="8 11" id="KW-0067">ATP-binding</keyword>
<evidence type="ECO:0000256" key="10">
    <source>
        <dbReference type="ARBA" id="ARBA00049244"/>
    </source>
</evidence>
<proteinExistence type="inferred from homology"/>
<dbReference type="Pfam" id="PF13177">
    <property type="entry name" value="DNA_pol3_delta2"/>
    <property type="match status" value="1"/>
</dbReference>
<dbReference type="NCBIfam" id="TIGR02397">
    <property type="entry name" value="dnaX_nterm"/>
    <property type="match status" value="1"/>
</dbReference>
<keyword evidence="9 11" id="KW-0239">DNA-directed DNA polymerase</keyword>
<gene>
    <name evidence="11 13" type="primary">dnaX</name>
    <name evidence="13" type="ORF">ENR64_02100</name>
</gene>
<feature type="domain" description="AAA+ ATPase" evidence="12">
    <location>
        <begin position="37"/>
        <end position="180"/>
    </location>
</feature>
<dbReference type="FunFam" id="3.40.50.300:FF:000014">
    <property type="entry name" value="DNA polymerase III subunit gamma/tau"/>
    <property type="match status" value="1"/>
</dbReference>
<dbReference type="Gene3D" id="3.40.50.300">
    <property type="entry name" value="P-loop containing nucleotide triphosphate hydrolases"/>
    <property type="match status" value="1"/>
</dbReference>
<keyword evidence="4 11" id="KW-0235">DNA replication</keyword>
<evidence type="ECO:0000256" key="5">
    <source>
        <dbReference type="ARBA" id="ARBA00022723"/>
    </source>
</evidence>
<dbReference type="PANTHER" id="PTHR11669:SF0">
    <property type="entry name" value="PROTEIN STICHEL-LIKE 2"/>
    <property type="match status" value="1"/>
</dbReference>
<comment type="catalytic activity">
    <reaction evidence="10 11">
        <text>DNA(n) + a 2'-deoxyribonucleoside 5'-triphosphate = DNA(n+1) + diphosphate</text>
        <dbReference type="Rhea" id="RHEA:22508"/>
        <dbReference type="Rhea" id="RHEA-COMP:17339"/>
        <dbReference type="Rhea" id="RHEA-COMP:17340"/>
        <dbReference type="ChEBI" id="CHEBI:33019"/>
        <dbReference type="ChEBI" id="CHEBI:61560"/>
        <dbReference type="ChEBI" id="CHEBI:173112"/>
        <dbReference type="EC" id="2.7.7.7"/>
    </reaction>
</comment>
<dbReference type="Gene3D" id="1.10.8.60">
    <property type="match status" value="1"/>
</dbReference>
<dbReference type="GO" id="GO:0005524">
    <property type="term" value="F:ATP binding"/>
    <property type="evidence" value="ECO:0007669"/>
    <property type="project" value="UniProtKB-KW"/>
</dbReference>
<dbReference type="InterPro" id="IPR022754">
    <property type="entry name" value="DNA_pol_III_gamma-3"/>
</dbReference>
<dbReference type="InterPro" id="IPR050238">
    <property type="entry name" value="DNA_Rep/Repair_Clamp_Loader"/>
</dbReference>
<evidence type="ECO:0000256" key="4">
    <source>
        <dbReference type="ARBA" id="ARBA00022705"/>
    </source>
</evidence>
<evidence type="ECO:0000256" key="3">
    <source>
        <dbReference type="ARBA" id="ARBA00022695"/>
    </source>
</evidence>
<dbReference type="InterPro" id="IPR008921">
    <property type="entry name" value="DNA_pol3_clamp-load_cplx_C"/>
</dbReference>
<evidence type="ECO:0000256" key="6">
    <source>
        <dbReference type="ARBA" id="ARBA00022741"/>
    </source>
</evidence>
<keyword evidence="5" id="KW-0479">Metal-binding</keyword>
<dbReference type="GO" id="GO:0006261">
    <property type="term" value="P:DNA-templated DNA replication"/>
    <property type="evidence" value="ECO:0007669"/>
    <property type="project" value="TreeGrafter"/>
</dbReference>
<evidence type="ECO:0000256" key="8">
    <source>
        <dbReference type="ARBA" id="ARBA00022840"/>
    </source>
</evidence>
<name>A0A7C3PD32_9CYAN</name>
<comment type="function">
    <text evidence="11">DNA polymerase III is a complex, multichain enzyme responsible for most of the replicative synthesis in bacteria. This DNA polymerase also exhibits 3' to 5' exonuclease activity.</text>
</comment>
<dbReference type="GO" id="GO:0003887">
    <property type="term" value="F:DNA-directed DNA polymerase activity"/>
    <property type="evidence" value="ECO:0007669"/>
    <property type="project" value="UniProtKB-KW"/>
</dbReference>
<evidence type="ECO:0000256" key="9">
    <source>
        <dbReference type="ARBA" id="ARBA00022932"/>
    </source>
</evidence>
<organism evidence="13">
    <name type="scientific">Oscillatoriales cyanobacterium SpSt-418</name>
    <dbReference type="NCBI Taxonomy" id="2282169"/>
    <lineage>
        <taxon>Bacteria</taxon>
        <taxon>Bacillati</taxon>
        <taxon>Cyanobacteriota</taxon>
        <taxon>Cyanophyceae</taxon>
        <taxon>Oscillatoriophycideae</taxon>
        <taxon>Oscillatoriales</taxon>
    </lineage>
</organism>
<comment type="caution">
    <text evidence="13">The sequence shown here is derived from an EMBL/GenBank/DDBJ whole genome shotgun (WGS) entry which is preliminary data.</text>
</comment>
<keyword evidence="7" id="KW-0862">Zinc</keyword>
<dbReference type="SMART" id="SM00382">
    <property type="entry name" value="AAA"/>
    <property type="match status" value="1"/>
</dbReference>
<keyword evidence="2 11" id="KW-0808">Transferase</keyword>
<dbReference type="SUPFAM" id="SSF52540">
    <property type="entry name" value="P-loop containing nucleoside triphosphate hydrolases"/>
    <property type="match status" value="1"/>
</dbReference>
<evidence type="ECO:0000256" key="2">
    <source>
        <dbReference type="ARBA" id="ARBA00022679"/>
    </source>
</evidence>
<dbReference type="InterPro" id="IPR045085">
    <property type="entry name" value="HLD_clamp_pol_III_gamma_tau"/>
</dbReference>
<dbReference type="CDD" id="cd00009">
    <property type="entry name" value="AAA"/>
    <property type="match status" value="1"/>
</dbReference>
<dbReference type="EC" id="2.7.7.7" evidence="11"/>
<dbReference type="FunFam" id="1.10.8.60:FF:000013">
    <property type="entry name" value="DNA polymerase III subunit gamma/tau"/>
    <property type="match status" value="1"/>
</dbReference>
<sequence length="482" mass="52322">MPTIALHQKYRPKTLAELVGQPYVQTALTNAINRMHIAPAYLFTGSRGTGKTSTARIFAKSLNCLSFDGPTDEPCGTCQSCRSIETSNSLDVSEIDAASNNGVDDARALIERSNFAPVIGRYRVFLLDESHMLTTQSQNALLKCIEEPPPHVVFILCTTEVHKVLPTIVSRCQVFHFRALSLQTIAQHLQEIADAEAIAVNADALMAIARFAEGGLRDALQLLGQVSLLGEAVTANHVIEMTGGVTATDLLTVLEAIATNDTFQLLKLARSLVDSGKTPKLILSSLLQTYRDLLILKAAPQAADLLTSPVNYSQLKAISTQWDFDVLNQSLAQLQKAESYLRNTTNAAVWLETCLLNLMPMLRSISFSSPDVKQAVGKNGHSRKTISETASTTTGHKPTDLAALWQKVVASAKPGTQKLLTQARLTKLQGTKAILEVAPASFAKFEANQQAIARMLQRVTHNPKPMTVLIRTLTASKNGRSV</sequence>
<dbReference type="Pfam" id="PF22608">
    <property type="entry name" value="DNAX_ATPase_lid"/>
    <property type="match status" value="1"/>
</dbReference>
<dbReference type="PANTHER" id="PTHR11669">
    <property type="entry name" value="REPLICATION FACTOR C / DNA POLYMERASE III GAMMA-TAU SUBUNIT"/>
    <property type="match status" value="1"/>
</dbReference>
<dbReference type="InterPro" id="IPR003593">
    <property type="entry name" value="AAA+_ATPase"/>
</dbReference>
<dbReference type="GO" id="GO:0009360">
    <property type="term" value="C:DNA polymerase III complex"/>
    <property type="evidence" value="ECO:0007669"/>
    <property type="project" value="InterPro"/>
</dbReference>
<dbReference type="InterPro" id="IPR012763">
    <property type="entry name" value="DNA_pol_III_sug/sutau_N"/>
</dbReference>
<keyword evidence="3 11" id="KW-0548">Nucleotidyltransferase</keyword>
<reference evidence="13" key="1">
    <citation type="journal article" date="2020" name="mSystems">
        <title>Genome- and Community-Level Interaction Insights into Carbon Utilization and Element Cycling Functions of Hydrothermarchaeota in Hydrothermal Sediment.</title>
        <authorList>
            <person name="Zhou Z."/>
            <person name="Liu Y."/>
            <person name="Xu W."/>
            <person name="Pan J."/>
            <person name="Luo Z.H."/>
            <person name="Li M."/>
        </authorList>
    </citation>
    <scope>NUCLEOTIDE SEQUENCE [LARGE SCALE GENOMIC DNA]</scope>
    <source>
        <strain evidence="13">SpSt-418</strain>
    </source>
</reference>
<evidence type="ECO:0000256" key="11">
    <source>
        <dbReference type="RuleBase" id="RU364063"/>
    </source>
</evidence>
<dbReference type="GO" id="GO:0003677">
    <property type="term" value="F:DNA binding"/>
    <property type="evidence" value="ECO:0007669"/>
    <property type="project" value="InterPro"/>
</dbReference>
<accession>A0A7C3PD32</accession>
<evidence type="ECO:0000313" key="13">
    <source>
        <dbReference type="EMBL" id="HFM96559.1"/>
    </source>
</evidence>
<dbReference type="Pfam" id="PF12169">
    <property type="entry name" value="DNA_pol3_gamma3"/>
    <property type="match status" value="1"/>
</dbReference>
<dbReference type="EMBL" id="DSRU01000032">
    <property type="protein sequence ID" value="HFM96559.1"/>
    <property type="molecule type" value="Genomic_DNA"/>
</dbReference>
<evidence type="ECO:0000256" key="1">
    <source>
        <dbReference type="ARBA" id="ARBA00006360"/>
    </source>
</evidence>
<dbReference type="GO" id="GO:0046872">
    <property type="term" value="F:metal ion binding"/>
    <property type="evidence" value="ECO:0007669"/>
    <property type="project" value="UniProtKB-KW"/>
</dbReference>
<dbReference type="Gene3D" id="1.20.272.10">
    <property type="match status" value="1"/>
</dbReference>
<dbReference type="CDD" id="cd18137">
    <property type="entry name" value="HLD_clamp_pol_III_gamma_tau"/>
    <property type="match status" value="1"/>
</dbReference>
<keyword evidence="6 11" id="KW-0547">Nucleotide-binding</keyword>
<evidence type="ECO:0000256" key="7">
    <source>
        <dbReference type="ARBA" id="ARBA00022833"/>
    </source>
</evidence>